<dbReference type="Proteomes" id="UP000287651">
    <property type="component" value="Unassembled WGS sequence"/>
</dbReference>
<evidence type="ECO:0000313" key="1">
    <source>
        <dbReference type="EMBL" id="RRT84979.1"/>
    </source>
</evidence>
<evidence type="ECO:0000313" key="2">
    <source>
        <dbReference type="Proteomes" id="UP000287651"/>
    </source>
</evidence>
<organism evidence="1 2">
    <name type="scientific">Ensete ventricosum</name>
    <name type="common">Abyssinian banana</name>
    <name type="synonym">Musa ensete</name>
    <dbReference type="NCBI Taxonomy" id="4639"/>
    <lineage>
        <taxon>Eukaryota</taxon>
        <taxon>Viridiplantae</taxon>
        <taxon>Streptophyta</taxon>
        <taxon>Embryophyta</taxon>
        <taxon>Tracheophyta</taxon>
        <taxon>Spermatophyta</taxon>
        <taxon>Magnoliopsida</taxon>
        <taxon>Liliopsida</taxon>
        <taxon>Zingiberales</taxon>
        <taxon>Musaceae</taxon>
        <taxon>Ensete</taxon>
    </lineage>
</organism>
<protein>
    <submittedName>
        <fullName evidence="1">Uncharacterized protein</fullName>
    </submittedName>
</protein>
<sequence length="85" mass="9820">MQAGTLYMDCLLHRCISDEVSLLLSRSWISITQWLAMTTFFFVELQSHSIACLLYMWFAGTHRLGLAWLYSFVGDHHMAMEAGEE</sequence>
<comment type="caution">
    <text evidence="1">The sequence shown here is derived from an EMBL/GenBank/DDBJ whole genome shotgun (WGS) entry which is preliminary data.</text>
</comment>
<name>A0A427B902_ENSVE</name>
<dbReference type="AlphaFoldDB" id="A0A427B902"/>
<gene>
    <name evidence="1" type="ORF">B296_00007370</name>
</gene>
<reference evidence="1 2" key="1">
    <citation type="journal article" date="2014" name="Agronomy (Basel)">
        <title>A Draft Genome Sequence for Ensete ventricosum, the Drought-Tolerant Tree Against Hunger.</title>
        <authorList>
            <person name="Harrison J."/>
            <person name="Moore K.A."/>
            <person name="Paszkiewicz K."/>
            <person name="Jones T."/>
            <person name="Grant M."/>
            <person name="Ambacheew D."/>
            <person name="Muzemil S."/>
            <person name="Studholme D.J."/>
        </authorList>
    </citation>
    <scope>NUCLEOTIDE SEQUENCE [LARGE SCALE GENOMIC DNA]</scope>
</reference>
<accession>A0A427B902</accession>
<proteinExistence type="predicted"/>
<dbReference type="EMBL" id="AMZH03000197">
    <property type="protein sequence ID" value="RRT84979.1"/>
    <property type="molecule type" value="Genomic_DNA"/>
</dbReference>